<feature type="compositionally biased region" description="Low complexity" evidence="1">
    <location>
        <begin position="183"/>
        <end position="201"/>
    </location>
</feature>
<reference evidence="2 3" key="1">
    <citation type="journal article" date="2021" name="Nat. Commun.">
        <title>Genetic determinants of endophytism in the Arabidopsis root mycobiome.</title>
        <authorList>
            <person name="Mesny F."/>
            <person name="Miyauchi S."/>
            <person name="Thiergart T."/>
            <person name="Pickel B."/>
            <person name="Atanasova L."/>
            <person name="Karlsson M."/>
            <person name="Huettel B."/>
            <person name="Barry K.W."/>
            <person name="Haridas S."/>
            <person name="Chen C."/>
            <person name="Bauer D."/>
            <person name="Andreopoulos W."/>
            <person name="Pangilinan J."/>
            <person name="LaButti K."/>
            <person name="Riley R."/>
            <person name="Lipzen A."/>
            <person name="Clum A."/>
            <person name="Drula E."/>
            <person name="Henrissat B."/>
            <person name="Kohler A."/>
            <person name="Grigoriev I.V."/>
            <person name="Martin F.M."/>
            <person name="Hacquard S."/>
        </authorList>
    </citation>
    <scope>NUCLEOTIDE SEQUENCE [LARGE SCALE GENOMIC DNA]</scope>
    <source>
        <strain evidence="2 3">MPI-CAGE-CH-0241</strain>
    </source>
</reference>
<feature type="region of interest" description="Disordered" evidence="1">
    <location>
        <begin position="224"/>
        <end position="279"/>
    </location>
</feature>
<feature type="region of interest" description="Disordered" evidence="1">
    <location>
        <begin position="81"/>
        <end position="160"/>
    </location>
</feature>
<sequence>MGKMVGQSTYTRDQVEFLLTRFADLKKGKTDKNTIIKEYYEKYKKTLTDTQLRYVKNKYGKDPSFGTPLINEPMRAKRRALLADKSSPEREVKRRKKEHPQSKRESPKDESHIPEAAPVVLPPVAMMDWPNQPPPDLGIQQQQRQQQPQQQPQLQAPIGYCNSPLPMQYPAQMPYNFSPSITAPGLAPQTPLQPQGGQQLPHSHHNQMNHLWDYNGSPLGHFNLGNNHSPAAPYTPQPNHAVHSQPRSDLLFPMNPPNQMMASPYPYQPAVQTPQNMPLLPAPDYGQLLLNRPPEDFLHPNNLSPAVAQPDALELSQEPPQESPIPQVKAPYGQVPQLFDPRQFVPVPLEQTTQPSLAEPRPVPNAANAPCPHPPNPPSNASQVVSYQTSGGPQQAPDQTLHDALTANLDPFFFVSANDSTRSGGDCGQASSSAANAAADQEREVLETLYPSVQRSVAPVDENENESIPVPDDTIDPKLLAEMCSLPLLQRGLTRTPSEEPKTPVAGVKLEERC</sequence>
<name>A0A9P9AXI5_9HYPO</name>
<organism evidence="2 3">
    <name type="scientific">Thelonectria olida</name>
    <dbReference type="NCBI Taxonomy" id="1576542"/>
    <lineage>
        <taxon>Eukaryota</taxon>
        <taxon>Fungi</taxon>
        <taxon>Dikarya</taxon>
        <taxon>Ascomycota</taxon>
        <taxon>Pezizomycotina</taxon>
        <taxon>Sordariomycetes</taxon>
        <taxon>Hypocreomycetidae</taxon>
        <taxon>Hypocreales</taxon>
        <taxon>Nectriaceae</taxon>
        <taxon>Thelonectria</taxon>
    </lineage>
</organism>
<evidence type="ECO:0000256" key="1">
    <source>
        <dbReference type="SAM" id="MobiDB-lite"/>
    </source>
</evidence>
<feature type="region of interest" description="Disordered" evidence="1">
    <location>
        <begin position="182"/>
        <end position="205"/>
    </location>
</feature>
<evidence type="ECO:0000313" key="2">
    <source>
        <dbReference type="EMBL" id="KAH6900258.1"/>
    </source>
</evidence>
<dbReference type="EMBL" id="JAGPYM010000001">
    <property type="protein sequence ID" value="KAH6900258.1"/>
    <property type="molecule type" value="Genomic_DNA"/>
</dbReference>
<accession>A0A9P9AXI5</accession>
<gene>
    <name evidence="2" type="ORF">B0T10DRAFT_570750</name>
</gene>
<comment type="caution">
    <text evidence="2">The sequence shown here is derived from an EMBL/GenBank/DDBJ whole genome shotgun (WGS) entry which is preliminary data.</text>
</comment>
<keyword evidence="3" id="KW-1185">Reference proteome</keyword>
<feature type="region of interest" description="Disordered" evidence="1">
    <location>
        <begin position="351"/>
        <end position="399"/>
    </location>
</feature>
<dbReference type="AlphaFoldDB" id="A0A9P9AXI5"/>
<dbReference type="Proteomes" id="UP000777438">
    <property type="component" value="Unassembled WGS sequence"/>
</dbReference>
<feature type="compositionally biased region" description="Low complexity" evidence="1">
    <location>
        <begin position="116"/>
        <end position="125"/>
    </location>
</feature>
<feature type="region of interest" description="Disordered" evidence="1">
    <location>
        <begin position="491"/>
        <end position="514"/>
    </location>
</feature>
<feature type="compositionally biased region" description="Low complexity" evidence="1">
    <location>
        <begin position="430"/>
        <end position="439"/>
    </location>
</feature>
<feature type="region of interest" description="Disordered" evidence="1">
    <location>
        <begin position="420"/>
        <end position="439"/>
    </location>
</feature>
<feature type="compositionally biased region" description="Low complexity" evidence="1">
    <location>
        <begin position="140"/>
        <end position="155"/>
    </location>
</feature>
<evidence type="ECO:0000313" key="3">
    <source>
        <dbReference type="Proteomes" id="UP000777438"/>
    </source>
</evidence>
<protein>
    <submittedName>
        <fullName evidence="2">Uncharacterized protein</fullName>
    </submittedName>
</protein>
<feature type="compositionally biased region" description="Basic and acidic residues" evidence="1">
    <location>
        <begin position="99"/>
        <end position="113"/>
    </location>
</feature>
<proteinExistence type="predicted"/>
<dbReference type="OrthoDB" id="4736382at2759"/>
<feature type="compositionally biased region" description="Polar residues" evidence="1">
    <location>
        <begin position="382"/>
        <end position="398"/>
    </location>
</feature>
<feature type="non-terminal residue" evidence="2">
    <location>
        <position position="514"/>
    </location>
</feature>